<sequence>MTSRDQLSPILMGWVGLVGILLSFSEGLSKEKDESDMKTGGRAPPMRGDKTGKHLGTSSSLQETAHVSSQSDTESDDNDP</sequence>
<feature type="region of interest" description="Disordered" evidence="1">
    <location>
        <begin position="26"/>
        <end position="80"/>
    </location>
</feature>
<evidence type="ECO:0000256" key="2">
    <source>
        <dbReference type="SAM" id="Phobius"/>
    </source>
</evidence>
<reference evidence="3 4" key="1">
    <citation type="submission" date="2019-03" db="EMBL/GenBank/DDBJ databases">
        <title>First draft genome of Liparis tanakae, snailfish: a comprehensive survey of snailfish specific genes.</title>
        <authorList>
            <person name="Kim W."/>
            <person name="Song I."/>
            <person name="Jeong J.-H."/>
            <person name="Kim D."/>
            <person name="Kim S."/>
            <person name="Ryu S."/>
            <person name="Song J.Y."/>
            <person name="Lee S.K."/>
        </authorList>
    </citation>
    <scope>NUCLEOTIDE SEQUENCE [LARGE SCALE GENOMIC DNA]</scope>
    <source>
        <tissue evidence="3">Muscle</tissue>
    </source>
</reference>
<proteinExistence type="predicted"/>
<dbReference type="AlphaFoldDB" id="A0A4Z2I0J6"/>
<dbReference type="EMBL" id="SRLO01000159">
    <property type="protein sequence ID" value="TNN70762.1"/>
    <property type="molecule type" value="Genomic_DNA"/>
</dbReference>
<accession>A0A4Z2I0J6</accession>
<name>A0A4Z2I0J6_9TELE</name>
<gene>
    <name evidence="3" type="ORF">EYF80_019045</name>
</gene>
<keyword evidence="2" id="KW-0812">Transmembrane</keyword>
<feature type="compositionally biased region" description="Polar residues" evidence="1">
    <location>
        <begin position="56"/>
        <end position="72"/>
    </location>
</feature>
<evidence type="ECO:0000313" key="4">
    <source>
        <dbReference type="Proteomes" id="UP000314294"/>
    </source>
</evidence>
<comment type="caution">
    <text evidence="3">The sequence shown here is derived from an EMBL/GenBank/DDBJ whole genome shotgun (WGS) entry which is preliminary data.</text>
</comment>
<feature type="transmembrane region" description="Helical" evidence="2">
    <location>
        <begin position="6"/>
        <end position="24"/>
    </location>
</feature>
<dbReference type="Proteomes" id="UP000314294">
    <property type="component" value="Unassembled WGS sequence"/>
</dbReference>
<keyword evidence="2" id="KW-0472">Membrane</keyword>
<evidence type="ECO:0000313" key="3">
    <source>
        <dbReference type="EMBL" id="TNN70762.1"/>
    </source>
</evidence>
<keyword evidence="2" id="KW-1133">Transmembrane helix</keyword>
<keyword evidence="4" id="KW-1185">Reference proteome</keyword>
<feature type="compositionally biased region" description="Basic and acidic residues" evidence="1">
    <location>
        <begin position="28"/>
        <end position="39"/>
    </location>
</feature>
<organism evidence="3 4">
    <name type="scientific">Liparis tanakae</name>
    <name type="common">Tanaka's snailfish</name>
    <dbReference type="NCBI Taxonomy" id="230148"/>
    <lineage>
        <taxon>Eukaryota</taxon>
        <taxon>Metazoa</taxon>
        <taxon>Chordata</taxon>
        <taxon>Craniata</taxon>
        <taxon>Vertebrata</taxon>
        <taxon>Euteleostomi</taxon>
        <taxon>Actinopterygii</taxon>
        <taxon>Neopterygii</taxon>
        <taxon>Teleostei</taxon>
        <taxon>Neoteleostei</taxon>
        <taxon>Acanthomorphata</taxon>
        <taxon>Eupercaria</taxon>
        <taxon>Perciformes</taxon>
        <taxon>Cottioidei</taxon>
        <taxon>Cottales</taxon>
        <taxon>Liparidae</taxon>
        <taxon>Liparis</taxon>
    </lineage>
</organism>
<protein>
    <submittedName>
        <fullName evidence="3">Uncharacterized protein</fullName>
    </submittedName>
</protein>
<evidence type="ECO:0000256" key="1">
    <source>
        <dbReference type="SAM" id="MobiDB-lite"/>
    </source>
</evidence>